<gene>
    <name evidence="1" type="ORF">GCM10010390_53150</name>
</gene>
<name>A0ABN1DIB4_9ACTN</name>
<comment type="caution">
    <text evidence="1">The sequence shown here is derived from an EMBL/GenBank/DDBJ whole genome shotgun (WGS) entry which is preliminary data.</text>
</comment>
<accession>A0ABN1DIB4</accession>
<dbReference type="Gene3D" id="1.10.30.50">
    <property type="match status" value="1"/>
</dbReference>
<protein>
    <recommendedName>
        <fullName evidence="3">HNH endonuclease</fullName>
    </recommendedName>
</protein>
<dbReference type="Proteomes" id="UP001501576">
    <property type="component" value="Unassembled WGS sequence"/>
</dbReference>
<dbReference type="RefSeq" id="WP_346160395.1">
    <property type="nucleotide sequence ID" value="NZ_BAAABZ010000050.1"/>
</dbReference>
<sequence length="287" mass="31972">MLPLPKPGLDARTVFTTCTATARPETLRARLQDLKDHVAKAAVEYETAAAGQALHTLGHLQHQPDGKPPPTAGGINEQLTKTYKSRMVPKRSSGRDFYDQLLSEAPDGRCALCGQGLADTLDHQLPKTAYPLLAVTPANLVPTCRDCNFYKGEQAPATAEEQTLHPYFDGHVHDYVWLTARIAGPPEPAISFHATPPPDMPPVWAARVLRHFTTLKLARLYNPQAGLELRSLSRSLHRLPPKEIPEHLRERAADWAEENPNCWQAALYRGLAESTWYAEEGYKEPWH</sequence>
<evidence type="ECO:0000313" key="2">
    <source>
        <dbReference type="Proteomes" id="UP001501576"/>
    </source>
</evidence>
<dbReference type="EMBL" id="BAAABZ010000050">
    <property type="protein sequence ID" value="GAA0544395.1"/>
    <property type="molecule type" value="Genomic_DNA"/>
</dbReference>
<reference evidence="1 2" key="1">
    <citation type="journal article" date="2019" name="Int. J. Syst. Evol. Microbiol.">
        <title>The Global Catalogue of Microorganisms (GCM) 10K type strain sequencing project: providing services to taxonomists for standard genome sequencing and annotation.</title>
        <authorList>
            <consortium name="The Broad Institute Genomics Platform"/>
            <consortium name="The Broad Institute Genome Sequencing Center for Infectious Disease"/>
            <person name="Wu L."/>
            <person name="Ma J."/>
        </authorList>
    </citation>
    <scope>NUCLEOTIDE SEQUENCE [LARGE SCALE GENOMIC DNA]</scope>
    <source>
        <strain evidence="1 2">JCM 5052</strain>
    </source>
</reference>
<dbReference type="GeneID" id="97437274"/>
<organism evidence="1 2">
    <name type="scientific">Streptomyces mordarskii</name>
    <dbReference type="NCBI Taxonomy" id="1226758"/>
    <lineage>
        <taxon>Bacteria</taxon>
        <taxon>Bacillati</taxon>
        <taxon>Actinomycetota</taxon>
        <taxon>Actinomycetes</taxon>
        <taxon>Kitasatosporales</taxon>
        <taxon>Streptomycetaceae</taxon>
        <taxon>Streptomyces</taxon>
    </lineage>
</organism>
<proteinExistence type="predicted"/>
<keyword evidence="2" id="KW-1185">Reference proteome</keyword>
<evidence type="ECO:0008006" key="3">
    <source>
        <dbReference type="Google" id="ProtNLM"/>
    </source>
</evidence>
<evidence type="ECO:0000313" key="1">
    <source>
        <dbReference type="EMBL" id="GAA0544395.1"/>
    </source>
</evidence>